<dbReference type="GO" id="GO:0005524">
    <property type="term" value="F:ATP binding"/>
    <property type="evidence" value="ECO:0007669"/>
    <property type="project" value="UniProtKB-UniRule"/>
</dbReference>
<comment type="similarity">
    <text evidence="6">Belongs to the protein kinase superfamily.</text>
</comment>
<reference evidence="8 9" key="1">
    <citation type="journal article" date="2024" name="Plant J.">
        <title>Genome sequences and population genomics reveal climatic adaptation and genomic divergence between two closely related sweetgum species.</title>
        <authorList>
            <person name="Xu W.Q."/>
            <person name="Ren C.Q."/>
            <person name="Zhang X.Y."/>
            <person name="Comes H.P."/>
            <person name="Liu X.H."/>
            <person name="Li Y.G."/>
            <person name="Kettle C.J."/>
            <person name="Jalonen R."/>
            <person name="Gaisberger H."/>
            <person name="Ma Y.Z."/>
            <person name="Qiu Y.X."/>
        </authorList>
    </citation>
    <scope>NUCLEOTIDE SEQUENCE [LARGE SCALE GENOMIC DNA]</scope>
    <source>
        <strain evidence="8">Hangzhou</strain>
    </source>
</reference>
<keyword evidence="3" id="KW-0418">Kinase</keyword>
<dbReference type="Gene3D" id="1.10.510.10">
    <property type="entry name" value="Transferase(Phosphotransferase) domain 1"/>
    <property type="match status" value="1"/>
</dbReference>
<organism evidence="8 9">
    <name type="scientific">Liquidambar formosana</name>
    <name type="common">Formosan gum</name>
    <dbReference type="NCBI Taxonomy" id="63359"/>
    <lineage>
        <taxon>Eukaryota</taxon>
        <taxon>Viridiplantae</taxon>
        <taxon>Streptophyta</taxon>
        <taxon>Embryophyta</taxon>
        <taxon>Tracheophyta</taxon>
        <taxon>Spermatophyta</taxon>
        <taxon>Magnoliopsida</taxon>
        <taxon>eudicotyledons</taxon>
        <taxon>Gunneridae</taxon>
        <taxon>Pentapetalae</taxon>
        <taxon>Saxifragales</taxon>
        <taxon>Altingiaceae</taxon>
        <taxon>Liquidambar</taxon>
    </lineage>
</organism>
<evidence type="ECO:0000313" key="9">
    <source>
        <dbReference type="Proteomes" id="UP001415857"/>
    </source>
</evidence>
<keyword evidence="1" id="KW-0808">Transferase</keyword>
<dbReference type="InterPro" id="IPR011009">
    <property type="entry name" value="Kinase-like_dom_sf"/>
</dbReference>
<dbReference type="PANTHER" id="PTHR48011">
    <property type="entry name" value="CCR4-NOT TRANSCRIPTIONAL COMPLEX SUBUNIT CAF120-RELATED"/>
    <property type="match status" value="1"/>
</dbReference>
<keyword evidence="9" id="KW-1185">Reference proteome</keyword>
<dbReference type="PROSITE" id="PS00108">
    <property type="entry name" value="PROTEIN_KINASE_ST"/>
    <property type="match status" value="1"/>
</dbReference>
<dbReference type="EMBL" id="JBBPBK010000008">
    <property type="protein sequence ID" value="KAK9280501.1"/>
    <property type="molecule type" value="Genomic_DNA"/>
</dbReference>
<keyword evidence="2 5" id="KW-0547">Nucleotide-binding</keyword>
<dbReference type="InterPro" id="IPR052751">
    <property type="entry name" value="Plant_MAPKKK"/>
</dbReference>
<evidence type="ECO:0000256" key="4">
    <source>
        <dbReference type="ARBA" id="ARBA00022840"/>
    </source>
</evidence>
<dbReference type="InterPro" id="IPR017441">
    <property type="entry name" value="Protein_kinase_ATP_BS"/>
</dbReference>
<dbReference type="SUPFAM" id="SSF56112">
    <property type="entry name" value="Protein kinase-like (PK-like)"/>
    <property type="match status" value="1"/>
</dbReference>
<dbReference type="PROSITE" id="PS00107">
    <property type="entry name" value="PROTEIN_KINASE_ATP"/>
    <property type="match status" value="1"/>
</dbReference>
<proteinExistence type="inferred from homology"/>
<dbReference type="SMART" id="SM00220">
    <property type="entry name" value="S_TKc"/>
    <property type="match status" value="1"/>
</dbReference>
<keyword evidence="4 5" id="KW-0067">ATP-binding</keyword>
<evidence type="ECO:0000256" key="2">
    <source>
        <dbReference type="ARBA" id="ARBA00022741"/>
    </source>
</evidence>
<evidence type="ECO:0000259" key="7">
    <source>
        <dbReference type="PROSITE" id="PS50011"/>
    </source>
</evidence>
<dbReference type="Proteomes" id="UP001415857">
    <property type="component" value="Unassembled WGS sequence"/>
</dbReference>
<feature type="domain" description="Protein kinase" evidence="7">
    <location>
        <begin position="7"/>
        <end position="272"/>
    </location>
</feature>
<dbReference type="InterPro" id="IPR008271">
    <property type="entry name" value="Ser/Thr_kinase_AS"/>
</dbReference>
<dbReference type="GO" id="GO:0007165">
    <property type="term" value="P:signal transduction"/>
    <property type="evidence" value="ECO:0007669"/>
    <property type="project" value="TreeGrafter"/>
</dbReference>
<dbReference type="PANTHER" id="PTHR48011:SF7">
    <property type="entry name" value="F10K1.14 PROTEIN"/>
    <property type="match status" value="1"/>
</dbReference>
<dbReference type="InterPro" id="IPR000719">
    <property type="entry name" value="Prot_kinase_dom"/>
</dbReference>
<dbReference type="CDD" id="cd06606">
    <property type="entry name" value="STKc_MAPKKK"/>
    <property type="match status" value="1"/>
</dbReference>
<name>A0AAP0RRL0_LIQFO</name>
<evidence type="ECO:0000256" key="1">
    <source>
        <dbReference type="ARBA" id="ARBA00022679"/>
    </source>
</evidence>
<dbReference type="PROSITE" id="PS50011">
    <property type="entry name" value="PROTEIN_KINASE_DOM"/>
    <property type="match status" value="1"/>
</dbReference>
<dbReference type="Pfam" id="PF00069">
    <property type="entry name" value="Pkinase"/>
    <property type="match status" value="1"/>
</dbReference>
<dbReference type="FunFam" id="1.10.510.10:FF:001090">
    <property type="entry name" value="Serine threonine protein kinase putative"/>
    <property type="match status" value="1"/>
</dbReference>
<evidence type="ECO:0000256" key="6">
    <source>
        <dbReference type="RuleBase" id="RU000304"/>
    </source>
</evidence>
<gene>
    <name evidence="8" type="ORF">L1049_014193</name>
</gene>
<dbReference type="GO" id="GO:0004674">
    <property type="term" value="F:protein serine/threonine kinase activity"/>
    <property type="evidence" value="ECO:0007669"/>
    <property type="project" value="UniProtKB-KW"/>
</dbReference>
<dbReference type="AlphaFoldDB" id="A0AAP0RRL0"/>
<comment type="caution">
    <text evidence="8">The sequence shown here is derived from an EMBL/GenBank/DDBJ whole genome shotgun (WGS) entry which is preliminary data.</text>
</comment>
<accession>A0AAP0RRL0</accession>
<keyword evidence="6" id="KW-0723">Serine/threonine-protein kinase</keyword>
<evidence type="ECO:0000313" key="8">
    <source>
        <dbReference type="EMBL" id="KAK9280501.1"/>
    </source>
</evidence>
<evidence type="ECO:0000256" key="5">
    <source>
        <dbReference type="PROSITE-ProRule" id="PRU10141"/>
    </source>
</evidence>
<feature type="binding site" evidence="5">
    <location>
        <position position="36"/>
    </location>
    <ligand>
        <name>ATP</name>
        <dbReference type="ChEBI" id="CHEBI:30616"/>
    </ligand>
</feature>
<protein>
    <recommendedName>
        <fullName evidence="7">Protein kinase domain-containing protein</fullName>
    </recommendedName>
</protein>
<sequence>MEKQASWVRGKCVGRGSFGTVHLAVMRSDGHVFAAKSVDMRASLPSQVESLENEIRVLRSLSSPHVVKYLGDDVSYDSPTTSYRNLHVEYLPGGTIADVATGFGGKVGDVEERIVRSYTWCILSALRYVHSKNVVHCDVKGKNVLVGITPGTAKLADFGAAKRIDGELSCRKTPISPRGSPLWMAPEVIRREYQGPESDVWSLGCTVIEMITGEPAWEDRGVDTLCRIGFCDELPEIPTQLSELGRDFLGKCLRREPSERWSCDQLLQHPFVSSFSANTTTDSSPRCVLEWFGSDFSDEDDEDSENSRSKLEEHAITARGRIMELASSRGAIWESDGWVVVRDWNSGSRDEGACASSRGDEGEGISLEYTNSVGWTVVGWVQSWFELSLWGAKGRVGGGKGRWGILQLV</sequence>
<evidence type="ECO:0000256" key="3">
    <source>
        <dbReference type="ARBA" id="ARBA00022777"/>
    </source>
</evidence>